<dbReference type="Gene3D" id="3.20.20.70">
    <property type="entry name" value="Aldolase class I"/>
    <property type="match status" value="1"/>
</dbReference>
<dbReference type="PANTHER" id="PTHR43053:SF3">
    <property type="entry name" value="ALPHA-GALACTOSIDASE C-RELATED"/>
    <property type="match status" value="1"/>
</dbReference>
<dbReference type="SUPFAM" id="SSF51445">
    <property type="entry name" value="(Trans)glycosidases"/>
    <property type="match status" value="1"/>
</dbReference>
<feature type="binding site" evidence="7">
    <location>
        <position position="527"/>
    </location>
    <ligand>
        <name>substrate</name>
    </ligand>
</feature>
<dbReference type="GO" id="GO:0016052">
    <property type="term" value="P:carbohydrate catabolic process"/>
    <property type="evidence" value="ECO:0007669"/>
    <property type="project" value="InterPro"/>
</dbReference>
<evidence type="ECO:0000256" key="3">
    <source>
        <dbReference type="ARBA" id="ARBA00022801"/>
    </source>
</evidence>
<accession>A0A089QD45</accession>
<dbReference type="InterPro" id="IPR017853">
    <property type="entry name" value="GH"/>
</dbReference>
<evidence type="ECO:0000313" key="10">
    <source>
        <dbReference type="EMBL" id="AIR10685.1"/>
    </source>
</evidence>
<dbReference type="AlphaFoldDB" id="A0A089QD45"/>
<feature type="domain" description="Glycosyl hydrolase family 36 N-terminal" evidence="9">
    <location>
        <begin position="30"/>
        <end position="286"/>
    </location>
</feature>
<dbReference type="KEGG" id="lsj:LSJ_1010c"/>
<dbReference type="GO" id="GO:0004557">
    <property type="term" value="F:alpha-galactosidase activity"/>
    <property type="evidence" value="ECO:0007669"/>
    <property type="project" value="UniProtKB-UniRule"/>
</dbReference>
<comment type="catalytic activity">
    <reaction evidence="1 5">
        <text>Hydrolysis of terminal, non-reducing alpha-D-galactose residues in alpha-D-galactosides, including galactose oligosaccharides, galactomannans and galactolipids.</text>
        <dbReference type="EC" id="3.2.1.22"/>
    </reaction>
</comment>
<dbReference type="InterPro" id="IPR038417">
    <property type="entry name" value="Alpga-gal_N_sf"/>
</dbReference>
<dbReference type="Pfam" id="PF02065">
    <property type="entry name" value="Melibiase"/>
    <property type="match status" value="1"/>
</dbReference>
<organism evidence="10 11">
    <name type="scientific">Ligilactobacillus salivarius</name>
    <dbReference type="NCBI Taxonomy" id="1624"/>
    <lineage>
        <taxon>Bacteria</taxon>
        <taxon>Bacillati</taxon>
        <taxon>Bacillota</taxon>
        <taxon>Bacilli</taxon>
        <taxon>Lactobacillales</taxon>
        <taxon>Lactobacillaceae</taxon>
        <taxon>Ligilactobacillus</taxon>
    </lineage>
</organism>
<dbReference type="InterPro" id="IPR013785">
    <property type="entry name" value="Aldolase_TIM"/>
</dbReference>
<evidence type="ECO:0000256" key="2">
    <source>
        <dbReference type="ARBA" id="ARBA00012755"/>
    </source>
</evidence>
<feature type="active site" description="Proton donor" evidence="6">
    <location>
        <position position="549"/>
    </location>
</feature>
<evidence type="ECO:0000313" key="11">
    <source>
        <dbReference type="Proteomes" id="UP000029488"/>
    </source>
</evidence>
<dbReference type="RefSeq" id="WP_044004946.1">
    <property type="nucleotide sequence ID" value="NZ_CP007646.1"/>
</dbReference>
<dbReference type="InterPro" id="IPR050985">
    <property type="entry name" value="Alpha-glycosidase_related"/>
</dbReference>
<dbReference type="CDD" id="cd14791">
    <property type="entry name" value="GH36"/>
    <property type="match status" value="1"/>
</dbReference>
<gene>
    <name evidence="10" type="primary">galA</name>
    <name evidence="10" type="ORF">LSJ_1010c</name>
</gene>
<keyword evidence="3 5" id="KW-0378">Hydrolase</keyword>
<dbReference type="InterPro" id="IPR002252">
    <property type="entry name" value="Glyco_hydro_36"/>
</dbReference>
<evidence type="ECO:0000256" key="5">
    <source>
        <dbReference type="PIRNR" id="PIRNR005536"/>
    </source>
</evidence>
<keyword evidence="4 5" id="KW-0326">Glycosidase</keyword>
<feature type="active site" description="Nucleophile" evidence="6">
    <location>
        <position position="479"/>
    </location>
</feature>
<dbReference type="InterPro" id="IPR031704">
    <property type="entry name" value="Glyco_hydro_36_N"/>
</dbReference>
<sequence length="745" mass="85838">MPITYNEQSREFHLYNNKISYLIKILANEQLGQLYFGKRIPNRENHDYLVENTYRPVTSYVFDDDYSFSLGSVKQEYPAYGTTDQRRPALDIKQPNGSRITDFKYVSHKIYAGKRKLTGLPATYVENESEATTLEINLYDELIQVTLCLQYTIFENSAAIARSVKFSNDSDQKYQLKTALSLNLDLPDANYEWLQFSGAWGRERHLHKTPLRPGIQAINSARGASSHMQNPFVILKRPFTTEEQGEALGVSFVYSGNFLAQAEVDEYSVTRLQIGIDPFQFSWCLKPNETFQTPEAILAYTSEGLNQLSQTFQKLYTTRLARGYWRDKERPILINNWEATYFDFTEEKLLSIAKKAKELGIELFVLDDGWFGERTKETAGLGDWYVNRNRLKNGISGLSRKIHDLGMMFGLWLEPEMVNKDSDLYRKHPDYIIETPKRHASHGRKQYVLDFSRKEVVDNIYEQLVKILDGDEIDYIKWDMNRNITECYSIAYPPEQQGEIMHRYILGVYDLYERLIERYPKILFESCASGGGRFDAGMLYYAPQAWTSDDSDAIERLKIQYGTSFGYPQSMMGAHVSASPNEQLGRNTPLKIRGDVAFFGAFGYELDLDKLSSTELASIKKQIELMKKYRSIFQYGTFYRLKSPFEGNIVSWMVVSEDKSQAIVGYYKILNGVNCEYRRLYLPGLEADTLYNVQEELGSYLGNFTGDELANIGLVTTDASAGQNQETTDFYSKLFILERYGELSD</sequence>
<dbReference type="PRINTS" id="PR00743">
    <property type="entry name" value="GLHYDRLASE36"/>
</dbReference>
<feature type="binding site" evidence="7">
    <location>
        <begin position="477"/>
        <end position="481"/>
    </location>
    <ligand>
        <name>substrate</name>
    </ligand>
</feature>
<dbReference type="EMBL" id="CP007646">
    <property type="protein sequence ID" value="AIR10685.1"/>
    <property type="molecule type" value="Genomic_DNA"/>
</dbReference>
<dbReference type="Proteomes" id="UP000029488">
    <property type="component" value="Chromosome"/>
</dbReference>
<proteinExistence type="inferred from homology"/>
<feature type="binding site" evidence="7">
    <location>
        <position position="444"/>
    </location>
    <ligand>
        <name>substrate</name>
    </ligand>
</feature>
<dbReference type="InterPro" id="IPR013780">
    <property type="entry name" value="Glyco_hydro_b"/>
</dbReference>
<reference evidence="10 11" key="1">
    <citation type="journal article" date="2014" name="BMC Genomics">
        <title>Unusual genome complexity in Lactobacillus salivarius JCM1046.</title>
        <authorList>
            <person name="Raftis E.J."/>
            <person name="Forde B.M."/>
            <person name="Claesson M.J."/>
            <person name="O'Toole P.W."/>
        </authorList>
    </citation>
    <scope>NUCLEOTIDE SEQUENCE [LARGE SCALE GENOMIC DNA]</scope>
    <source>
        <strain evidence="10 11">JCM1046</strain>
    </source>
</reference>
<comment type="similarity">
    <text evidence="5">Belongs to the glycosyl hydrolase.</text>
</comment>
<evidence type="ECO:0000256" key="6">
    <source>
        <dbReference type="PIRSR" id="PIRSR005536-1"/>
    </source>
</evidence>
<dbReference type="Pfam" id="PF16874">
    <property type="entry name" value="Glyco_hydro_36C"/>
    <property type="match status" value="1"/>
</dbReference>
<feature type="binding site" evidence="7">
    <location>
        <position position="549"/>
    </location>
    <ligand>
        <name>substrate</name>
    </ligand>
</feature>
<protein>
    <recommendedName>
        <fullName evidence="2 5">Alpha-galactosidase</fullName>
        <ecNumber evidence="2 5">3.2.1.22</ecNumber>
    </recommendedName>
</protein>
<dbReference type="InterPro" id="IPR031705">
    <property type="entry name" value="Glyco_hydro_36_C"/>
</dbReference>
<dbReference type="PIRSF" id="PIRSF005536">
    <property type="entry name" value="Agal"/>
    <property type="match status" value="1"/>
</dbReference>
<dbReference type="PANTHER" id="PTHR43053">
    <property type="entry name" value="GLYCOSIDASE FAMILY 31"/>
    <property type="match status" value="1"/>
</dbReference>
<dbReference type="FunFam" id="3.20.20.70:FF:000118">
    <property type="entry name" value="Alpha-galactosidase"/>
    <property type="match status" value="1"/>
</dbReference>
<evidence type="ECO:0000259" key="9">
    <source>
        <dbReference type="Pfam" id="PF16875"/>
    </source>
</evidence>
<evidence type="ECO:0000259" key="8">
    <source>
        <dbReference type="Pfam" id="PF16874"/>
    </source>
</evidence>
<name>A0A089QD45_9LACO</name>
<evidence type="ECO:0000256" key="4">
    <source>
        <dbReference type="ARBA" id="ARBA00023295"/>
    </source>
</evidence>
<dbReference type="Pfam" id="PF16875">
    <property type="entry name" value="Glyco_hydro_36N"/>
    <property type="match status" value="1"/>
</dbReference>
<evidence type="ECO:0000256" key="1">
    <source>
        <dbReference type="ARBA" id="ARBA00001255"/>
    </source>
</evidence>
<feature type="domain" description="Glycosyl hydrolase family 36 C-terminal" evidence="8">
    <location>
        <begin position="650"/>
        <end position="737"/>
    </location>
</feature>
<dbReference type="Gene3D" id="2.70.98.60">
    <property type="entry name" value="alpha-galactosidase from lactobacil brevis"/>
    <property type="match status" value="1"/>
</dbReference>
<feature type="binding site" evidence="7">
    <location>
        <position position="200"/>
    </location>
    <ligand>
        <name>substrate</name>
    </ligand>
</feature>
<feature type="binding site" evidence="7">
    <location>
        <begin position="367"/>
        <end position="368"/>
    </location>
    <ligand>
        <name>substrate</name>
    </ligand>
</feature>
<dbReference type="EC" id="3.2.1.22" evidence="2 5"/>
<dbReference type="Gene3D" id="2.60.40.1180">
    <property type="entry name" value="Golgi alpha-mannosidase II"/>
    <property type="match status" value="1"/>
</dbReference>
<evidence type="ECO:0000256" key="7">
    <source>
        <dbReference type="PIRSR" id="PIRSR005536-2"/>
    </source>
</evidence>